<accession>A0ACC0ZR37</accession>
<gene>
    <name evidence="1" type="ORF">Patl1_33739</name>
</gene>
<dbReference type="Proteomes" id="UP001164250">
    <property type="component" value="Chromosome 15"/>
</dbReference>
<evidence type="ECO:0000313" key="1">
    <source>
        <dbReference type="EMBL" id="KAJ0075229.1"/>
    </source>
</evidence>
<organism evidence="1 2">
    <name type="scientific">Pistacia atlantica</name>
    <dbReference type="NCBI Taxonomy" id="434234"/>
    <lineage>
        <taxon>Eukaryota</taxon>
        <taxon>Viridiplantae</taxon>
        <taxon>Streptophyta</taxon>
        <taxon>Embryophyta</taxon>
        <taxon>Tracheophyta</taxon>
        <taxon>Spermatophyta</taxon>
        <taxon>Magnoliopsida</taxon>
        <taxon>eudicotyledons</taxon>
        <taxon>Gunneridae</taxon>
        <taxon>Pentapetalae</taxon>
        <taxon>rosids</taxon>
        <taxon>malvids</taxon>
        <taxon>Sapindales</taxon>
        <taxon>Anacardiaceae</taxon>
        <taxon>Pistacia</taxon>
    </lineage>
</organism>
<reference evidence="2" key="1">
    <citation type="journal article" date="2023" name="G3 (Bethesda)">
        <title>Genome assembly and association tests identify interacting loci associated with vigor, precocity, and sex in interspecific pistachio rootstocks.</title>
        <authorList>
            <person name="Palmer W."/>
            <person name="Jacygrad E."/>
            <person name="Sagayaradj S."/>
            <person name="Cavanaugh K."/>
            <person name="Han R."/>
            <person name="Bertier L."/>
            <person name="Beede B."/>
            <person name="Kafkas S."/>
            <person name="Golino D."/>
            <person name="Preece J."/>
            <person name="Michelmore R."/>
        </authorList>
    </citation>
    <scope>NUCLEOTIDE SEQUENCE [LARGE SCALE GENOMIC DNA]</scope>
</reference>
<evidence type="ECO:0000313" key="2">
    <source>
        <dbReference type="Proteomes" id="UP001164250"/>
    </source>
</evidence>
<comment type="caution">
    <text evidence="1">The sequence shown here is derived from an EMBL/GenBank/DDBJ whole genome shotgun (WGS) entry which is preliminary data.</text>
</comment>
<dbReference type="EMBL" id="CM047910">
    <property type="protein sequence ID" value="KAJ0075229.1"/>
    <property type="molecule type" value="Genomic_DNA"/>
</dbReference>
<sequence>MLALQELEIRCCKHLDIPIGLENVTSLKELNLTSMKKDFVDRIRRSVGENVVVIENNWNFQPLFRLDLDEEEDDDGGFYSRNKKSVEGMAAKVIGFPQPRLTNGSKFSGQPQEVHSQTWIKVVVWSAYLLAEL</sequence>
<protein>
    <submittedName>
        <fullName evidence="1">Uncharacterized protein</fullName>
    </submittedName>
</protein>
<proteinExistence type="predicted"/>
<name>A0ACC0ZR37_9ROSI</name>
<keyword evidence="2" id="KW-1185">Reference proteome</keyword>